<proteinExistence type="inferred from homology"/>
<evidence type="ECO:0000256" key="9">
    <source>
        <dbReference type="ARBA" id="ARBA00022840"/>
    </source>
</evidence>
<evidence type="ECO:0000256" key="3">
    <source>
        <dbReference type="ARBA" id="ARBA00022475"/>
    </source>
</evidence>
<feature type="transmembrane region" description="Helical" evidence="19">
    <location>
        <begin position="96"/>
        <end position="117"/>
    </location>
</feature>
<dbReference type="OrthoDB" id="9789934at2"/>
<dbReference type="GO" id="GO:0016301">
    <property type="term" value="F:kinase activity"/>
    <property type="evidence" value="ECO:0007669"/>
    <property type="project" value="UniProtKB-KW"/>
</dbReference>
<keyword evidence="21" id="KW-1185">Reference proteome</keyword>
<keyword evidence="18" id="KW-0460">Magnesium</keyword>
<keyword evidence="10 19" id="KW-1133">Transmembrane helix</keyword>
<evidence type="ECO:0000256" key="14">
    <source>
        <dbReference type="ARBA" id="ARBA00023264"/>
    </source>
</evidence>
<organism evidence="20 21">
    <name type="scientific">Oceanobacillus profundus</name>
    <dbReference type="NCBI Taxonomy" id="372463"/>
    <lineage>
        <taxon>Bacteria</taxon>
        <taxon>Bacillati</taxon>
        <taxon>Bacillota</taxon>
        <taxon>Bacilli</taxon>
        <taxon>Bacillales</taxon>
        <taxon>Bacillaceae</taxon>
        <taxon>Oceanobacillus</taxon>
    </lineage>
</organism>
<comment type="subcellular location">
    <subcellularLocation>
        <location evidence="1">Cell membrane</location>
        <topology evidence="1">Multi-pass membrane protein</topology>
    </subcellularLocation>
</comment>
<feature type="binding site" evidence="16">
    <location>
        <position position="69"/>
    </location>
    <ligand>
        <name>substrate</name>
    </ligand>
</feature>
<dbReference type="PANTHER" id="PTHR34299:SF1">
    <property type="entry name" value="DIACYLGLYCEROL KINASE"/>
    <property type="match status" value="1"/>
</dbReference>
<feature type="active site" description="Proton acceptor" evidence="15">
    <location>
        <position position="69"/>
    </location>
</feature>
<evidence type="ECO:0000256" key="15">
    <source>
        <dbReference type="PIRSR" id="PIRSR600829-1"/>
    </source>
</evidence>
<evidence type="ECO:0000256" key="10">
    <source>
        <dbReference type="ARBA" id="ARBA00022989"/>
    </source>
</evidence>
<keyword evidence="3" id="KW-1003">Cell membrane</keyword>
<keyword evidence="11" id="KW-0443">Lipid metabolism</keyword>
<comment type="caution">
    <text evidence="20">The sequence shown here is derived from an EMBL/GenBank/DDBJ whole genome shotgun (WGS) entry which is preliminary data.</text>
</comment>
<evidence type="ECO:0000256" key="1">
    <source>
        <dbReference type="ARBA" id="ARBA00004651"/>
    </source>
</evidence>
<feature type="binding site" evidence="17">
    <location>
        <position position="28"/>
    </location>
    <ligand>
        <name>ATP</name>
        <dbReference type="ChEBI" id="CHEBI:30616"/>
    </ligand>
</feature>
<dbReference type="Proteomes" id="UP000285456">
    <property type="component" value="Unassembled WGS sequence"/>
</dbReference>
<dbReference type="InterPro" id="IPR000829">
    <property type="entry name" value="DAGK"/>
</dbReference>
<comment type="cofactor">
    <cofactor evidence="18">
        <name>Mg(2+)</name>
        <dbReference type="ChEBI" id="CHEBI:18420"/>
    </cofactor>
    <text evidence="18">Mn(2+), Zn(2+), Cd(2+) and Co(2+) support activity to lesser extents.</text>
</comment>
<feature type="binding site" evidence="17">
    <location>
        <begin position="94"/>
        <end position="95"/>
    </location>
    <ligand>
        <name>ATP</name>
        <dbReference type="ChEBI" id="CHEBI:30616"/>
    </ligand>
</feature>
<feature type="binding site" evidence="17">
    <location>
        <position position="16"/>
    </location>
    <ligand>
        <name>ATP</name>
        <dbReference type="ChEBI" id="CHEBI:30616"/>
    </ligand>
</feature>
<dbReference type="InterPro" id="IPR036945">
    <property type="entry name" value="DAGK_sf"/>
</dbReference>
<feature type="binding site" evidence="17">
    <location>
        <begin position="85"/>
        <end position="87"/>
    </location>
    <ligand>
        <name>ATP</name>
        <dbReference type="ChEBI" id="CHEBI:30616"/>
    </ligand>
</feature>
<evidence type="ECO:0000256" key="12">
    <source>
        <dbReference type="ARBA" id="ARBA00023136"/>
    </source>
</evidence>
<evidence type="ECO:0000256" key="6">
    <source>
        <dbReference type="ARBA" id="ARBA00022692"/>
    </source>
</evidence>
<evidence type="ECO:0000256" key="7">
    <source>
        <dbReference type="ARBA" id="ARBA00022741"/>
    </source>
</evidence>
<keyword evidence="14" id="KW-1208">Phospholipid metabolism</keyword>
<evidence type="ECO:0000256" key="11">
    <source>
        <dbReference type="ARBA" id="ARBA00023098"/>
    </source>
</evidence>
<accession>A0A417YJP6</accession>
<dbReference type="PANTHER" id="PTHR34299">
    <property type="entry name" value="DIACYLGLYCEROL KINASE"/>
    <property type="match status" value="1"/>
</dbReference>
<name>A0A417YJP6_9BACI</name>
<sequence length="124" mass="13910">MRSELKDKKRKIGFNYAWNGIKEIAQTERNFRIHLLATLLTITAGFLFKLTMVEWAIIVLTIGLVLMAEVTNTAIEKLIDYLRPEIHPAAKIIKDVAAGAVLIAAIIAAVIGLLIFLPKLYNFF</sequence>
<reference evidence="20 21" key="1">
    <citation type="journal article" date="2007" name="Int. J. Syst. Evol. Microbiol.">
        <title>Oceanobacillus profundus sp. nov., isolated from a deep-sea sediment core.</title>
        <authorList>
            <person name="Kim Y.G."/>
            <person name="Choi D.H."/>
            <person name="Hyun S."/>
            <person name="Cho B.C."/>
        </authorList>
    </citation>
    <scope>NUCLEOTIDE SEQUENCE [LARGE SCALE GENOMIC DNA]</scope>
    <source>
        <strain evidence="20 21">DSM 18246</strain>
    </source>
</reference>
<feature type="transmembrane region" description="Helical" evidence="19">
    <location>
        <begin position="55"/>
        <end position="75"/>
    </location>
</feature>
<evidence type="ECO:0000256" key="2">
    <source>
        <dbReference type="ARBA" id="ARBA00005967"/>
    </source>
</evidence>
<evidence type="ECO:0000256" key="17">
    <source>
        <dbReference type="PIRSR" id="PIRSR600829-3"/>
    </source>
</evidence>
<protein>
    <submittedName>
        <fullName evidence="20">Diacylglycerol kinase family protein</fullName>
    </submittedName>
</protein>
<keyword evidence="18" id="KW-0479">Metal-binding</keyword>
<gene>
    <name evidence="20" type="ORF">D1B32_08925</name>
</gene>
<feature type="binding site" evidence="18">
    <location>
        <position position="28"/>
    </location>
    <ligand>
        <name>a divalent metal cation</name>
        <dbReference type="ChEBI" id="CHEBI:60240"/>
    </ligand>
</feature>
<evidence type="ECO:0000256" key="19">
    <source>
        <dbReference type="SAM" id="Phobius"/>
    </source>
</evidence>
<evidence type="ECO:0000313" key="21">
    <source>
        <dbReference type="Proteomes" id="UP000285456"/>
    </source>
</evidence>
<keyword evidence="6 19" id="KW-0812">Transmembrane</keyword>
<keyword evidence="9 17" id="KW-0067">ATP-binding</keyword>
<keyword evidence="4" id="KW-0444">Lipid biosynthesis</keyword>
<keyword evidence="8 20" id="KW-0418">Kinase</keyword>
<feature type="transmembrane region" description="Helical" evidence="19">
    <location>
        <begin position="31"/>
        <end position="49"/>
    </location>
</feature>
<evidence type="ECO:0000256" key="18">
    <source>
        <dbReference type="PIRSR" id="PIRSR600829-4"/>
    </source>
</evidence>
<evidence type="ECO:0000256" key="13">
    <source>
        <dbReference type="ARBA" id="ARBA00023209"/>
    </source>
</evidence>
<comment type="similarity">
    <text evidence="2">Belongs to the bacterial diacylglycerol kinase family.</text>
</comment>
<dbReference type="EMBL" id="QWEH01000004">
    <property type="protein sequence ID" value="RHW33157.1"/>
    <property type="molecule type" value="Genomic_DNA"/>
</dbReference>
<dbReference type="Pfam" id="PF01219">
    <property type="entry name" value="DAGK_prokar"/>
    <property type="match status" value="1"/>
</dbReference>
<evidence type="ECO:0000256" key="16">
    <source>
        <dbReference type="PIRSR" id="PIRSR600829-2"/>
    </source>
</evidence>
<dbReference type="GO" id="GO:0008654">
    <property type="term" value="P:phospholipid biosynthetic process"/>
    <property type="evidence" value="ECO:0007669"/>
    <property type="project" value="UniProtKB-KW"/>
</dbReference>
<dbReference type="Gene3D" id="1.10.287.3610">
    <property type="match status" value="1"/>
</dbReference>
<feature type="binding site" evidence="17">
    <location>
        <position position="76"/>
    </location>
    <ligand>
        <name>ATP</name>
        <dbReference type="ChEBI" id="CHEBI:30616"/>
    </ligand>
</feature>
<keyword evidence="12 19" id="KW-0472">Membrane</keyword>
<keyword evidence="7 17" id="KW-0547">Nucleotide-binding</keyword>
<dbReference type="GO" id="GO:0046872">
    <property type="term" value="F:metal ion binding"/>
    <property type="evidence" value="ECO:0007669"/>
    <property type="project" value="UniProtKB-KW"/>
</dbReference>
<dbReference type="GO" id="GO:0005886">
    <property type="term" value="C:plasma membrane"/>
    <property type="evidence" value="ECO:0007669"/>
    <property type="project" value="UniProtKB-SubCell"/>
</dbReference>
<evidence type="ECO:0000256" key="8">
    <source>
        <dbReference type="ARBA" id="ARBA00022777"/>
    </source>
</evidence>
<feature type="binding site" evidence="18">
    <location>
        <position position="76"/>
    </location>
    <ligand>
        <name>a divalent metal cation</name>
        <dbReference type="ChEBI" id="CHEBI:60240"/>
    </ligand>
</feature>
<keyword evidence="5" id="KW-0808">Transferase</keyword>
<evidence type="ECO:0000256" key="4">
    <source>
        <dbReference type="ARBA" id="ARBA00022516"/>
    </source>
</evidence>
<dbReference type="GO" id="GO:0005524">
    <property type="term" value="F:ATP binding"/>
    <property type="evidence" value="ECO:0007669"/>
    <property type="project" value="UniProtKB-KW"/>
</dbReference>
<dbReference type="CDD" id="cd14265">
    <property type="entry name" value="UDPK_IM_like"/>
    <property type="match status" value="1"/>
</dbReference>
<keyword evidence="13" id="KW-0594">Phospholipid biosynthesis</keyword>
<evidence type="ECO:0000256" key="5">
    <source>
        <dbReference type="ARBA" id="ARBA00022679"/>
    </source>
</evidence>
<dbReference type="AlphaFoldDB" id="A0A417YJP6"/>
<dbReference type="InterPro" id="IPR033717">
    <property type="entry name" value="UDPK"/>
</dbReference>
<evidence type="ECO:0000313" key="20">
    <source>
        <dbReference type="EMBL" id="RHW33157.1"/>
    </source>
</evidence>